<evidence type="ECO:0000313" key="2">
    <source>
        <dbReference type="Proteomes" id="UP000310477"/>
    </source>
</evidence>
<gene>
    <name evidence="1" type="ORF">FA045_09505</name>
</gene>
<dbReference type="RefSeq" id="WP_136876829.1">
    <property type="nucleotide sequence ID" value="NZ_SWBO01000004.1"/>
</dbReference>
<reference evidence="1 2" key="1">
    <citation type="submission" date="2019-04" db="EMBL/GenBank/DDBJ databases">
        <title>Pedobacter sp. AR-2-6 sp. nov., isolated from Arctic soil.</title>
        <authorList>
            <person name="Dahal R.H."/>
            <person name="Kim D.-U."/>
        </authorList>
    </citation>
    <scope>NUCLEOTIDE SEQUENCE [LARGE SCALE GENOMIC DNA]</scope>
    <source>
        <strain evidence="1 2">AR-2-6</strain>
    </source>
</reference>
<evidence type="ECO:0000313" key="1">
    <source>
        <dbReference type="EMBL" id="TKC01461.1"/>
    </source>
</evidence>
<comment type="caution">
    <text evidence="1">The sequence shown here is derived from an EMBL/GenBank/DDBJ whole genome shotgun (WGS) entry which is preliminary data.</text>
</comment>
<keyword evidence="2" id="KW-1185">Reference proteome</keyword>
<organism evidence="1 2">
    <name type="scientific">Pedobacter cryotolerans</name>
    <dbReference type="NCBI Taxonomy" id="2571270"/>
    <lineage>
        <taxon>Bacteria</taxon>
        <taxon>Pseudomonadati</taxon>
        <taxon>Bacteroidota</taxon>
        <taxon>Sphingobacteriia</taxon>
        <taxon>Sphingobacteriales</taxon>
        <taxon>Sphingobacteriaceae</taxon>
        <taxon>Pedobacter</taxon>
    </lineage>
</organism>
<accession>A0A4U1C7M5</accession>
<proteinExistence type="predicted"/>
<dbReference type="EMBL" id="SWBO01000004">
    <property type="protein sequence ID" value="TKC01461.1"/>
    <property type="molecule type" value="Genomic_DNA"/>
</dbReference>
<sequence>MKKYNKNTEEIKELNDSSVSYQTKNRIRFYNSFEEEAEDNYKHLASLNAEQHLINAKNLIERVFSNYLKDNKRSNRINFS</sequence>
<name>A0A4U1C7M5_9SPHI</name>
<dbReference type="Proteomes" id="UP000310477">
    <property type="component" value="Unassembled WGS sequence"/>
</dbReference>
<dbReference type="AlphaFoldDB" id="A0A4U1C7M5"/>
<protein>
    <submittedName>
        <fullName evidence="1">Uncharacterized protein</fullName>
    </submittedName>
</protein>